<keyword evidence="2" id="KW-0808">Transferase</keyword>
<feature type="binding site" evidence="5">
    <location>
        <position position="154"/>
    </location>
    <ligand>
        <name>acetyl-CoA</name>
        <dbReference type="ChEBI" id="CHEBI:57288"/>
    </ligand>
</feature>
<organism evidence="6 7">
    <name type="scientific">Haliscomenobacter hydrossis (strain ATCC 27775 / DSM 1100 / LMG 10767 / O)</name>
    <dbReference type="NCBI Taxonomy" id="760192"/>
    <lineage>
        <taxon>Bacteria</taxon>
        <taxon>Pseudomonadati</taxon>
        <taxon>Bacteroidota</taxon>
        <taxon>Saprospiria</taxon>
        <taxon>Saprospirales</taxon>
        <taxon>Haliscomenobacteraceae</taxon>
        <taxon>Haliscomenobacter</taxon>
    </lineage>
</organism>
<dbReference type="InterPro" id="IPR050179">
    <property type="entry name" value="Trans_hexapeptide_repeat"/>
</dbReference>
<dbReference type="SUPFAM" id="SSF51161">
    <property type="entry name" value="Trimeric LpxA-like enzymes"/>
    <property type="match status" value="1"/>
</dbReference>
<dbReference type="PANTHER" id="PTHR43300">
    <property type="entry name" value="ACETYLTRANSFERASE"/>
    <property type="match status" value="1"/>
</dbReference>
<dbReference type="eggNOG" id="COG0663">
    <property type="taxonomic scope" value="Bacteria"/>
</dbReference>
<evidence type="ECO:0008006" key="8">
    <source>
        <dbReference type="Google" id="ProtNLM"/>
    </source>
</evidence>
<dbReference type="Proteomes" id="UP000008461">
    <property type="component" value="Chromosome"/>
</dbReference>
<evidence type="ECO:0000256" key="2">
    <source>
        <dbReference type="ARBA" id="ARBA00022679"/>
    </source>
</evidence>
<feature type="site" description="Increases basicity of active site His" evidence="4">
    <location>
        <position position="146"/>
    </location>
</feature>
<dbReference type="STRING" id="760192.Halhy_4782"/>
<dbReference type="OrthoDB" id="9801697at2"/>
<reference evidence="6 7" key="1">
    <citation type="journal article" date="2011" name="Stand. Genomic Sci.">
        <title>Complete genome sequence of Haliscomenobacter hydrossis type strain (O).</title>
        <authorList>
            <consortium name="US DOE Joint Genome Institute (JGI-PGF)"/>
            <person name="Daligault H."/>
            <person name="Lapidus A."/>
            <person name="Zeytun A."/>
            <person name="Nolan M."/>
            <person name="Lucas S."/>
            <person name="Del Rio T.G."/>
            <person name="Tice H."/>
            <person name="Cheng J.F."/>
            <person name="Tapia R."/>
            <person name="Han C."/>
            <person name="Goodwin L."/>
            <person name="Pitluck S."/>
            <person name="Liolios K."/>
            <person name="Pagani I."/>
            <person name="Ivanova N."/>
            <person name="Huntemann M."/>
            <person name="Mavromatis K."/>
            <person name="Mikhailova N."/>
            <person name="Pati A."/>
            <person name="Chen A."/>
            <person name="Palaniappan K."/>
            <person name="Land M."/>
            <person name="Hauser L."/>
            <person name="Brambilla E.M."/>
            <person name="Rohde M."/>
            <person name="Verbarg S."/>
            <person name="Goker M."/>
            <person name="Bristow J."/>
            <person name="Eisen J.A."/>
            <person name="Markowitz V."/>
            <person name="Hugenholtz P."/>
            <person name="Kyrpides N.C."/>
            <person name="Klenk H.P."/>
            <person name="Woyke T."/>
        </authorList>
    </citation>
    <scope>NUCLEOTIDE SEQUENCE [LARGE SCALE GENOMIC DNA]</scope>
    <source>
        <strain evidence="7">ATCC 27775 / DSM 1100 / LMG 10767 / O</strain>
    </source>
</reference>
<dbReference type="PROSITE" id="PS00101">
    <property type="entry name" value="HEXAPEP_TRANSFERASES"/>
    <property type="match status" value="1"/>
</dbReference>
<proteinExistence type="inferred from homology"/>
<reference key="2">
    <citation type="submission" date="2011-04" db="EMBL/GenBank/DDBJ databases">
        <title>Complete sequence of chromosome of Haliscomenobacter hydrossis DSM 1100.</title>
        <authorList>
            <consortium name="US DOE Joint Genome Institute (JGI-PGF)"/>
            <person name="Lucas S."/>
            <person name="Han J."/>
            <person name="Lapidus A."/>
            <person name="Bruce D."/>
            <person name="Goodwin L."/>
            <person name="Pitluck S."/>
            <person name="Peters L."/>
            <person name="Kyrpides N."/>
            <person name="Mavromatis K."/>
            <person name="Ivanova N."/>
            <person name="Ovchinnikova G."/>
            <person name="Pagani I."/>
            <person name="Daligault H."/>
            <person name="Detter J.C."/>
            <person name="Han C."/>
            <person name="Land M."/>
            <person name="Hauser L."/>
            <person name="Markowitz V."/>
            <person name="Cheng J.-F."/>
            <person name="Hugenholtz P."/>
            <person name="Woyke T."/>
            <person name="Wu D."/>
            <person name="Verbarg S."/>
            <person name="Frueling A."/>
            <person name="Brambilla E."/>
            <person name="Klenk H.-P."/>
            <person name="Eisen J.A."/>
        </authorList>
    </citation>
    <scope>NUCLEOTIDE SEQUENCE</scope>
    <source>
        <strain>DSM 1100</strain>
    </source>
</reference>
<keyword evidence="7" id="KW-1185">Reference proteome</keyword>
<dbReference type="HOGENOM" id="CLU_081811_1_2_10"/>
<name>F4KXV7_HALH1</name>
<evidence type="ECO:0000313" key="6">
    <source>
        <dbReference type="EMBL" id="AEE52616.1"/>
    </source>
</evidence>
<dbReference type="GO" id="GO:0016740">
    <property type="term" value="F:transferase activity"/>
    <property type="evidence" value="ECO:0007669"/>
    <property type="project" value="UniProtKB-KW"/>
</dbReference>
<dbReference type="KEGG" id="hhy:Halhy_4782"/>
<dbReference type="InterPro" id="IPR020019">
    <property type="entry name" value="AcTrfase_PglD-like"/>
</dbReference>
<dbReference type="InterPro" id="IPR018357">
    <property type="entry name" value="Hexapep_transf_CS"/>
</dbReference>
<protein>
    <recommendedName>
        <fullName evidence="8">Sugar O-acyltransferase, sialic acid O-acetyltransferase NeuD family</fullName>
    </recommendedName>
</protein>
<dbReference type="AlphaFoldDB" id="F4KXV7"/>
<dbReference type="InterPro" id="IPR011004">
    <property type="entry name" value="Trimer_LpxA-like_sf"/>
</dbReference>
<dbReference type="RefSeq" id="WP_013767154.1">
    <property type="nucleotide sequence ID" value="NC_015510.1"/>
</dbReference>
<gene>
    <name evidence="6" type="ordered locus">Halhy_4782</name>
</gene>
<dbReference type="Gene3D" id="2.160.10.10">
    <property type="entry name" value="Hexapeptide repeat proteins"/>
    <property type="match status" value="1"/>
</dbReference>
<evidence type="ECO:0000313" key="7">
    <source>
        <dbReference type="Proteomes" id="UP000008461"/>
    </source>
</evidence>
<accession>F4KXV7</accession>
<comment type="similarity">
    <text evidence="1">Belongs to the transferase hexapeptide repeat family.</text>
</comment>
<evidence type="ECO:0000256" key="1">
    <source>
        <dbReference type="ARBA" id="ARBA00007274"/>
    </source>
</evidence>
<dbReference type="EMBL" id="CP002691">
    <property type="protein sequence ID" value="AEE52616.1"/>
    <property type="molecule type" value="Genomic_DNA"/>
</dbReference>
<keyword evidence="3" id="KW-0677">Repeat</keyword>
<evidence type="ECO:0000256" key="4">
    <source>
        <dbReference type="PIRSR" id="PIRSR620019-1"/>
    </source>
</evidence>
<sequence length="221" mass="24090">MSKKIIIIGGAGKGALISQVVEDNRNNFGDLEYEIAGYCNDYDLGQIIHGYPVLGALANIPRFIEEGYYFAFTIHMTNRNYLTEEVFLRCNLPDDRLPNIISKRAFIAPTVELAPGACVMQFASISQNAKIGRCTIVSTHTLVGHDTAIGPLCHITATCVVGSRITIGKAVTIGLHATVIEFCKIGDYALVGASALVIKDVPEGQIWAGQPARYFREVRKD</sequence>
<evidence type="ECO:0000256" key="3">
    <source>
        <dbReference type="ARBA" id="ARBA00022737"/>
    </source>
</evidence>
<evidence type="ECO:0000256" key="5">
    <source>
        <dbReference type="PIRSR" id="PIRSR620019-2"/>
    </source>
</evidence>
<feature type="active site" description="Proton acceptor" evidence="4">
    <location>
        <position position="145"/>
    </location>
</feature>
<dbReference type="PANTHER" id="PTHR43300:SF7">
    <property type="entry name" value="UDP-N-ACETYLBACILLOSAMINE N-ACETYLTRANSFERASE"/>
    <property type="match status" value="1"/>
</dbReference>
<dbReference type="CDD" id="cd03360">
    <property type="entry name" value="LbH_AT_putative"/>
    <property type="match status" value="1"/>
</dbReference>